<dbReference type="EMBL" id="JACXYU010000001">
    <property type="protein sequence ID" value="MBD3930514.1"/>
    <property type="molecule type" value="Genomic_DNA"/>
</dbReference>
<sequence>MPSRHPHITGGDGAALRAALDDLRHRIGVPHAFPASVLADAERAARAPRLPAEDATHLPFFTVDPPGSHELDHALHLARTPRGGFRVHHAVSDTAAFVTPGHPLDTEAHRRALALPFPDLRVPLHPHRIAEDAASLLPDVPRPALLWTLDLDADGTLTATDVRRALVRSHARLDPDTVQRELDDGTAEDSVALLRDVGRLCEERERARGGVSLNAPEQRIVPHGDRYRLDHRPLLPAERWTAQLSVLLGTAAAALMLDGGTGVLRTLPQAPDGAVARLHRVARALDVPWPPHTSYAALLRSLDPRRPRHAAFLQECTTLLRGAGYTAFGRGGPALRPTGRPDHPEHAAVAAPYTHCAAPLGRLVDRYTGELCLAAVAGTEPPEWAGGALAALPATMERGERRAAEADDACLELMTAAVLWDHVGEVFDGLVTDVREDRPHEGTVHLAEPPVAGRVSVPPDGPPLPLGEPLRVRLLHADPGRSPVRFGPA</sequence>
<reference evidence="2" key="1">
    <citation type="submission" date="2020-09" db="EMBL/GenBank/DDBJ databases">
        <title>Secondary metabolite and genome analysis of marine Streptomyces chumphonensis KK1-2T.</title>
        <authorList>
            <person name="Phongsopitanun W."/>
            <person name="Kanchanasin P."/>
            <person name="Pittayakhajonwut P."/>
            <person name="Suwanborirux K."/>
            <person name="Tanasupawat S."/>
        </authorList>
    </citation>
    <scope>NUCLEOTIDE SEQUENCE</scope>
    <source>
        <strain evidence="2">KK1-2</strain>
    </source>
</reference>
<comment type="caution">
    <text evidence="2">The sequence shown here is derived from an EMBL/GenBank/DDBJ whole genome shotgun (WGS) entry which is preliminary data.</text>
</comment>
<dbReference type="InterPro" id="IPR040596">
    <property type="entry name" value="RNase_II_C_S1"/>
</dbReference>
<keyword evidence="3" id="KW-1185">Reference proteome</keyword>
<dbReference type="InterPro" id="IPR050180">
    <property type="entry name" value="RNR_Ribonuclease"/>
</dbReference>
<evidence type="ECO:0000313" key="2">
    <source>
        <dbReference type="EMBL" id="MBD3930514.1"/>
    </source>
</evidence>
<dbReference type="Pfam" id="PF00773">
    <property type="entry name" value="RNB"/>
    <property type="match status" value="1"/>
</dbReference>
<dbReference type="SUPFAM" id="SSF50249">
    <property type="entry name" value="Nucleic acid-binding proteins"/>
    <property type="match status" value="1"/>
</dbReference>
<dbReference type="InterPro" id="IPR018247">
    <property type="entry name" value="EF_Hand_1_Ca_BS"/>
</dbReference>
<dbReference type="RefSeq" id="WP_191207785.1">
    <property type="nucleotide sequence ID" value="NZ_BAABKL010000039.1"/>
</dbReference>
<dbReference type="PROSITE" id="PS00018">
    <property type="entry name" value="EF_HAND_1"/>
    <property type="match status" value="1"/>
</dbReference>
<dbReference type="GO" id="GO:0006402">
    <property type="term" value="P:mRNA catabolic process"/>
    <property type="evidence" value="ECO:0007669"/>
    <property type="project" value="TreeGrafter"/>
</dbReference>
<evidence type="ECO:0000313" key="3">
    <source>
        <dbReference type="Proteomes" id="UP000632289"/>
    </source>
</evidence>
<dbReference type="PANTHER" id="PTHR23355:SF9">
    <property type="entry name" value="DIS3-LIKE EXONUCLEASE 2"/>
    <property type="match status" value="1"/>
</dbReference>
<dbReference type="AlphaFoldDB" id="A0A927EXK0"/>
<feature type="domain" description="RNB" evidence="1">
    <location>
        <begin position="52"/>
        <end position="378"/>
    </location>
</feature>
<organism evidence="2 3">
    <name type="scientific">Streptomyces chumphonensis</name>
    <dbReference type="NCBI Taxonomy" id="1214925"/>
    <lineage>
        <taxon>Bacteria</taxon>
        <taxon>Bacillati</taxon>
        <taxon>Actinomycetota</taxon>
        <taxon>Actinomycetes</taxon>
        <taxon>Kitasatosporales</taxon>
        <taxon>Streptomycetaceae</taxon>
        <taxon>Streptomyces</taxon>
    </lineage>
</organism>
<proteinExistence type="predicted"/>
<dbReference type="GO" id="GO:0003723">
    <property type="term" value="F:RNA binding"/>
    <property type="evidence" value="ECO:0007669"/>
    <property type="project" value="InterPro"/>
</dbReference>
<protein>
    <submittedName>
        <fullName evidence="2">RNB domain-containing ribonuclease</fullName>
    </submittedName>
</protein>
<dbReference type="Proteomes" id="UP000632289">
    <property type="component" value="Unassembled WGS sequence"/>
</dbReference>
<evidence type="ECO:0000259" key="1">
    <source>
        <dbReference type="SMART" id="SM00955"/>
    </source>
</evidence>
<dbReference type="PANTHER" id="PTHR23355">
    <property type="entry name" value="RIBONUCLEASE"/>
    <property type="match status" value="1"/>
</dbReference>
<dbReference type="Pfam" id="PF18614">
    <property type="entry name" value="RNase_II_C_S1"/>
    <property type="match status" value="1"/>
</dbReference>
<gene>
    <name evidence="2" type="ORF">IF129_02845</name>
</gene>
<accession>A0A927EXK0</accession>
<dbReference type="SMART" id="SM00955">
    <property type="entry name" value="RNB"/>
    <property type="match status" value="1"/>
</dbReference>
<dbReference type="GO" id="GO:0004540">
    <property type="term" value="F:RNA nuclease activity"/>
    <property type="evidence" value="ECO:0007669"/>
    <property type="project" value="InterPro"/>
</dbReference>
<dbReference type="InterPro" id="IPR001900">
    <property type="entry name" value="RNase_II/R"/>
</dbReference>
<dbReference type="InterPro" id="IPR012340">
    <property type="entry name" value="NA-bd_OB-fold"/>
</dbReference>
<name>A0A927EXK0_9ACTN</name>